<gene>
    <name evidence="1" type="ORF">C1645_790572</name>
</gene>
<organism evidence="1 2">
    <name type="scientific">Glomus cerebriforme</name>
    <dbReference type="NCBI Taxonomy" id="658196"/>
    <lineage>
        <taxon>Eukaryota</taxon>
        <taxon>Fungi</taxon>
        <taxon>Fungi incertae sedis</taxon>
        <taxon>Mucoromycota</taxon>
        <taxon>Glomeromycotina</taxon>
        <taxon>Glomeromycetes</taxon>
        <taxon>Glomerales</taxon>
        <taxon>Glomeraceae</taxon>
        <taxon>Glomus</taxon>
    </lineage>
</organism>
<protein>
    <submittedName>
        <fullName evidence="1">Uncharacterized protein</fullName>
    </submittedName>
</protein>
<comment type="caution">
    <text evidence="1">The sequence shown here is derived from an EMBL/GenBank/DDBJ whole genome shotgun (WGS) entry which is preliminary data.</text>
</comment>
<keyword evidence="2" id="KW-1185">Reference proteome</keyword>
<dbReference type="Proteomes" id="UP000265703">
    <property type="component" value="Unassembled WGS sequence"/>
</dbReference>
<name>A0A397SBI0_9GLOM</name>
<dbReference type="OrthoDB" id="2306524at2759"/>
<dbReference type="EMBL" id="QKYT01000808">
    <property type="protein sequence ID" value="RIA81367.1"/>
    <property type="molecule type" value="Genomic_DNA"/>
</dbReference>
<reference evidence="1 2" key="1">
    <citation type="submission" date="2018-06" db="EMBL/GenBank/DDBJ databases">
        <title>Comparative genomics reveals the genomic features of Rhizophagus irregularis, R. cerebriforme, R. diaphanum and Gigaspora rosea, and their symbiotic lifestyle signature.</title>
        <authorList>
            <person name="Morin E."/>
            <person name="San Clemente H."/>
            <person name="Chen E.C.H."/>
            <person name="De La Providencia I."/>
            <person name="Hainaut M."/>
            <person name="Kuo A."/>
            <person name="Kohler A."/>
            <person name="Murat C."/>
            <person name="Tang N."/>
            <person name="Roy S."/>
            <person name="Loubradou J."/>
            <person name="Henrissat B."/>
            <person name="Grigoriev I.V."/>
            <person name="Corradi N."/>
            <person name="Roux C."/>
            <person name="Martin F.M."/>
        </authorList>
    </citation>
    <scope>NUCLEOTIDE SEQUENCE [LARGE SCALE GENOMIC DNA]</scope>
    <source>
        <strain evidence="1 2">DAOM 227022</strain>
    </source>
</reference>
<evidence type="ECO:0000313" key="2">
    <source>
        <dbReference type="Proteomes" id="UP000265703"/>
    </source>
</evidence>
<accession>A0A397SBI0</accession>
<dbReference type="AlphaFoldDB" id="A0A397SBI0"/>
<proteinExistence type="predicted"/>
<evidence type="ECO:0000313" key="1">
    <source>
        <dbReference type="EMBL" id="RIA81367.1"/>
    </source>
</evidence>
<sequence length="194" mass="21916">MEHAALTQIAPRIGLVVLKYLDIYARKFKGLKTSAKITIKNNHQGITLADPNVFDFDGNHETPLDPAIYPGNTPDSSVFSKTFISRGMISYEILGQKGHNWNPLYLIVTWKVKLIGKNSLSVNVLEYKPPPLENKTREEKVDLYKKIHKQNKTYPNTTAKWPTNDNGSIFSVKGTIDTKYMSTLKALLVFSFIS</sequence>